<sequence>MDSSGNGTSRLFNVDYYGQHTCRGDGMANPYIVETIHHSTESINQTKCSSPALEHEGHGVQDERLENLCMVPTIPEYSIEYEMERAFKFSMNSPLDSEHWLFDDSIRCEQSPICIWG</sequence>
<dbReference type="OMA" id="SIEYEME"/>
<organism evidence="1">
    <name type="scientific">Oryza brachyantha</name>
    <name type="common">malo sina</name>
    <dbReference type="NCBI Taxonomy" id="4533"/>
    <lineage>
        <taxon>Eukaryota</taxon>
        <taxon>Viridiplantae</taxon>
        <taxon>Streptophyta</taxon>
        <taxon>Embryophyta</taxon>
        <taxon>Tracheophyta</taxon>
        <taxon>Spermatophyta</taxon>
        <taxon>Magnoliopsida</taxon>
        <taxon>Liliopsida</taxon>
        <taxon>Poales</taxon>
        <taxon>Poaceae</taxon>
        <taxon>BOP clade</taxon>
        <taxon>Oryzoideae</taxon>
        <taxon>Oryzeae</taxon>
        <taxon>Oryzinae</taxon>
        <taxon>Oryza</taxon>
    </lineage>
</organism>
<protein>
    <submittedName>
        <fullName evidence="1">Uncharacterized protein</fullName>
    </submittedName>
</protein>
<dbReference type="HOGENOM" id="CLU_2175136_0_0_1"/>
<dbReference type="Proteomes" id="UP000006038">
    <property type="component" value="Chromosome 12"/>
</dbReference>
<name>J3NAU4_ORYBR</name>
<proteinExistence type="predicted"/>
<dbReference type="AlphaFoldDB" id="J3NAU4"/>
<accession>J3NAU4</accession>
<dbReference type="Gramene" id="OB12G11020.1">
    <property type="protein sequence ID" value="OB12G11020.1"/>
    <property type="gene ID" value="OB12G11020"/>
</dbReference>
<evidence type="ECO:0000313" key="2">
    <source>
        <dbReference type="Proteomes" id="UP000006038"/>
    </source>
</evidence>
<keyword evidence="2" id="KW-1185">Reference proteome</keyword>
<evidence type="ECO:0000313" key="1">
    <source>
        <dbReference type="EnsemblPlants" id="OB12G11020.1"/>
    </source>
</evidence>
<dbReference type="EnsemblPlants" id="OB12G11020.1">
    <property type="protein sequence ID" value="OB12G11020.1"/>
    <property type="gene ID" value="OB12G11020"/>
</dbReference>
<reference evidence="1" key="1">
    <citation type="journal article" date="2013" name="Nat. Commun.">
        <title>Whole-genome sequencing of Oryza brachyantha reveals mechanisms underlying Oryza genome evolution.</title>
        <authorList>
            <person name="Chen J."/>
            <person name="Huang Q."/>
            <person name="Gao D."/>
            <person name="Wang J."/>
            <person name="Lang Y."/>
            <person name="Liu T."/>
            <person name="Li B."/>
            <person name="Bai Z."/>
            <person name="Luis Goicoechea J."/>
            <person name="Liang C."/>
            <person name="Chen C."/>
            <person name="Zhang W."/>
            <person name="Sun S."/>
            <person name="Liao Y."/>
            <person name="Zhang X."/>
            <person name="Yang L."/>
            <person name="Song C."/>
            <person name="Wang M."/>
            <person name="Shi J."/>
            <person name="Liu G."/>
            <person name="Liu J."/>
            <person name="Zhou H."/>
            <person name="Zhou W."/>
            <person name="Yu Q."/>
            <person name="An N."/>
            <person name="Chen Y."/>
            <person name="Cai Q."/>
            <person name="Wang B."/>
            <person name="Liu B."/>
            <person name="Min J."/>
            <person name="Huang Y."/>
            <person name="Wu H."/>
            <person name="Li Z."/>
            <person name="Zhang Y."/>
            <person name="Yin Y."/>
            <person name="Song W."/>
            <person name="Jiang J."/>
            <person name="Jackson S.A."/>
            <person name="Wing R.A."/>
            <person name="Wang J."/>
            <person name="Chen M."/>
        </authorList>
    </citation>
    <scope>NUCLEOTIDE SEQUENCE [LARGE SCALE GENOMIC DNA]</scope>
    <source>
        <strain evidence="1">cv. IRGC 101232</strain>
    </source>
</reference>
<reference evidence="1" key="2">
    <citation type="submission" date="2013-04" db="UniProtKB">
        <authorList>
            <consortium name="EnsemblPlants"/>
        </authorList>
    </citation>
    <scope>IDENTIFICATION</scope>
</reference>